<reference evidence="1 2" key="1">
    <citation type="submission" date="2019-03" db="EMBL/GenBank/DDBJ databases">
        <title>Draft genome of Brevundimonas sp. a heavy metal resistant soil bacteria.</title>
        <authorList>
            <person name="Soto J."/>
        </authorList>
    </citation>
    <scope>NUCLEOTIDE SEQUENCE [LARGE SCALE GENOMIC DNA]</scope>
    <source>
        <strain evidence="1 2">B-10</strain>
    </source>
</reference>
<evidence type="ECO:0000313" key="2">
    <source>
        <dbReference type="Proteomes" id="UP000298216"/>
    </source>
</evidence>
<dbReference type="Proteomes" id="UP000298216">
    <property type="component" value="Unassembled WGS sequence"/>
</dbReference>
<dbReference type="AlphaFoldDB" id="A0A4Y9RZ93"/>
<accession>A0A4Y9RZ93</accession>
<dbReference type="OrthoDB" id="7206591at2"/>
<name>A0A4Y9RZ93_9CAUL</name>
<proteinExistence type="predicted"/>
<keyword evidence="2" id="KW-1185">Reference proteome</keyword>
<protein>
    <submittedName>
        <fullName evidence="1">Uncharacterized protein</fullName>
    </submittedName>
</protein>
<comment type="caution">
    <text evidence="1">The sequence shown here is derived from an EMBL/GenBank/DDBJ whole genome shotgun (WGS) entry which is preliminary data.</text>
</comment>
<dbReference type="RefSeq" id="WP_135193738.1">
    <property type="nucleotide sequence ID" value="NZ_SPVH01000002.1"/>
</dbReference>
<sequence>MKPIFPLHADLRVEAKPQLSPADLESDAALTAHDDAVEAWGDRGWAAVGRICRWAVTSGADLPFRCPPPTVPPRPG</sequence>
<gene>
    <name evidence="1" type="ORF">EGY25_03915</name>
</gene>
<evidence type="ECO:0000313" key="1">
    <source>
        <dbReference type="EMBL" id="TFW14352.1"/>
    </source>
</evidence>
<organism evidence="1 2">
    <name type="scientific">Brevundimonas intermedia</name>
    <dbReference type="NCBI Taxonomy" id="74315"/>
    <lineage>
        <taxon>Bacteria</taxon>
        <taxon>Pseudomonadati</taxon>
        <taxon>Pseudomonadota</taxon>
        <taxon>Alphaproteobacteria</taxon>
        <taxon>Caulobacterales</taxon>
        <taxon>Caulobacteraceae</taxon>
        <taxon>Brevundimonas</taxon>
    </lineage>
</organism>
<dbReference type="EMBL" id="SPVH01000002">
    <property type="protein sequence ID" value="TFW14352.1"/>
    <property type="molecule type" value="Genomic_DNA"/>
</dbReference>